<organism evidence="1 2">
    <name type="scientific">Morella rubra</name>
    <name type="common">Chinese bayberry</name>
    <dbReference type="NCBI Taxonomy" id="262757"/>
    <lineage>
        <taxon>Eukaryota</taxon>
        <taxon>Viridiplantae</taxon>
        <taxon>Streptophyta</taxon>
        <taxon>Embryophyta</taxon>
        <taxon>Tracheophyta</taxon>
        <taxon>Spermatophyta</taxon>
        <taxon>Magnoliopsida</taxon>
        <taxon>eudicotyledons</taxon>
        <taxon>Gunneridae</taxon>
        <taxon>Pentapetalae</taxon>
        <taxon>rosids</taxon>
        <taxon>fabids</taxon>
        <taxon>Fagales</taxon>
        <taxon>Myricaceae</taxon>
        <taxon>Morella</taxon>
    </lineage>
</organism>
<accession>A0A6A1V2X1</accession>
<dbReference type="PANTHER" id="PTHR47074:SF11">
    <property type="entry name" value="REVERSE TRANSCRIPTASE-LIKE PROTEIN"/>
    <property type="match status" value="1"/>
</dbReference>
<comment type="caution">
    <text evidence="1">The sequence shown here is derived from an EMBL/GenBank/DDBJ whole genome shotgun (WGS) entry which is preliminary data.</text>
</comment>
<proteinExistence type="predicted"/>
<reference evidence="1 2" key="1">
    <citation type="journal article" date="2019" name="Plant Biotechnol. J.">
        <title>The red bayberry genome and genetic basis of sex determination.</title>
        <authorList>
            <person name="Jia H.M."/>
            <person name="Jia H.J."/>
            <person name="Cai Q.L."/>
            <person name="Wang Y."/>
            <person name="Zhao H.B."/>
            <person name="Yang W.F."/>
            <person name="Wang G.Y."/>
            <person name="Li Y.H."/>
            <person name="Zhan D.L."/>
            <person name="Shen Y.T."/>
            <person name="Niu Q.F."/>
            <person name="Chang L."/>
            <person name="Qiu J."/>
            <person name="Zhao L."/>
            <person name="Xie H.B."/>
            <person name="Fu W.Y."/>
            <person name="Jin J."/>
            <person name="Li X.W."/>
            <person name="Jiao Y."/>
            <person name="Zhou C.C."/>
            <person name="Tu T."/>
            <person name="Chai C.Y."/>
            <person name="Gao J.L."/>
            <person name="Fan L.J."/>
            <person name="van de Weg E."/>
            <person name="Wang J.Y."/>
            <person name="Gao Z.S."/>
        </authorList>
    </citation>
    <scope>NUCLEOTIDE SEQUENCE [LARGE SCALE GENOMIC DNA]</scope>
    <source>
        <tissue evidence="1">Leaves</tissue>
    </source>
</reference>
<keyword evidence="2" id="KW-1185">Reference proteome</keyword>
<dbReference type="AlphaFoldDB" id="A0A6A1V2X1"/>
<gene>
    <name evidence="1" type="ORF">CJ030_MR7G011383</name>
</gene>
<evidence type="ECO:0008006" key="3">
    <source>
        <dbReference type="Google" id="ProtNLM"/>
    </source>
</evidence>
<evidence type="ECO:0000313" key="1">
    <source>
        <dbReference type="EMBL" id="KAB1207062.1"/>
    </source>
</evidence>
<dbReference type="EMBL" id="RXIC02000025">
    <property type="protein sequence ID" value="KAB1207062.1"/>
    <property type="molecule type" value="Genomic_DNA"/>
</dbReference>
<dbReference type="InterPro" id="IPR052929">
    <property type="entry name" value="RNase_H-like_EbsB-rel"/>
</dbReference>
<dbReference type="Proteomes" id="UP000516437">
    <property type="component" value="Chromosome 7"/>
</dbReference>
<evidence type="ECO:0000313" key="2">
    <source>
        <dbReference type="Proteomes" id="UP000516437"/>
    </source>
</evidence>
<dbReference type="PANTHER" id="PTHR47074">
    <property type="entry name" value="BNAC02G40300D PROTEIN"/>
    <property type="match status" value="1"/>
</dbReference>
<dbReference type="OrthoDB" id="999038at2759"/>
<sequence length="131" mass="15365">MWATLALDTIWWFRNKSVHQGLKVDPFEALSTVRRRFIEHIQAWQILETDLKRRWTPPPLGSWKINVDAACRTWGTAISAIYRDDAKKILHVWTDFTQNKDPTWGEVKAINLACCMGQKFGWQHIIIETDN</sequence>
<protein>
    <recommendedName>
        <fullName evidence="3">RNase H type-1 domain-containing protein</fullName>
    </recommendedName>
</protein>
<name>A0A6A1V2X1_9ROSI</name>